<dbReference type="EMBL" id="DF830081">
    <property type="protein sequence ID" value="GAK66641.1"/>
    <property type="molecule type" value="Genomic_DNA"/>
</dbReference>
<dbReference type="GeneID" id="26305763"/>
<evidence type="ECO:0000313" key="2">
    <source>
        <dbReference type="EMBL" id="GAK66641.1"/>
    </source>
</evidence>
<dbReference type="HOGENOM" id="CLU_598508_0_0_1"/>
<organism evidence="2">
    <name type="scientific">Pseudozyma antarctica</name>
    <name type="common">Yeast</name>
    <name type="synonym">Candida antarctica</name>
    <dbReference type="NCBI Taxonomy" id="84753"/>
    <lineage>
        <taxon>Eukaryota</taxon>
        <taxon>Fungi</taxon>
        <taxon>Dikarya</taxon>
        <taxon>Basidiomycota</taxon>
        <taxon>Ustilaginomycotina</taxon>
        <taxon>Ustilaginomycetes</taxon>
        <taxon>Ustilaginales</taxon>
        <taxon>Ustilaginaceae</taxon>
        <taxon>Moesziomyces</taxon>
    </lineage>
</organism>
<evidence type="ECO:0000256" key="1">
    <source>
        <dbReference type="SAM" id="MobiDB-lite"/>
    </source>
</evidence>
<dbReference type="AlphaFoldDB" id="A0A081CIZ5"/>
<proteinExistence type="predicted"/>
<dbReference type="RefSeq" id="XP_014655056.1">
    <property type="nucleotide sequence ID" value="XM_014799570.1"/>
</dbReference>
<feature type="region of interest" description="Disordered" evidence="1">
    <location>
        <begin position="248"/>
        <end position="365"/>
    </location>
</feature>
<protein>
    <submittedName>
        <fullName evidence="2">Uncharacterized protein</fullName>
    </submittedName>
</protein>
<sequence>MASHFAPTPLFDARQQRRQIGVATHDAPTRSGRKAVMLNASFGTLCTQCNAPPIVWALMAAVHGFFVTMPEGADARSGSTAATACRALGIQFRSAVSCCPSQEIGLVTNANCIAWENRPKLMPSTHKDAPHHVFLGGQFHWQKHALVSAHRGRHWVSLDLQGVATVPAKRLDVRKKKKKKKLLRISVGGDTLLPSHARLSLASSPPNVTLHSPDPSARYASLTREKATATLSTVSGLAAAEVRVALGSSSHAEVLSSARRRPSYSETAQTAQTGEAPVEAQPLQRRSTWRAAPEPPHHTKAWRRQPTPRRCDERASMQPEPSDWTLQKKAHDGQQQQQHMSNQDRLAVQSRCSKGGNTGRQSWTMDGRASALGGLDNAGLQCQCHTALADYGVRARVEALSATLAILGCFRSVAVRTSFCHRISSKRAKARKGPLSDNSQREGNWSGGVDSVTSTVL</sequence>
<reference evidence="2" key="1">
    <citation type="submission" date="2014-07" db="EMBL/GenBank/DDBJ databases">
        <title>Draft genome sequence of the yeast Pseudozyma antarctica JCM 10317 known as a producer of lipase B which used in a wide range of industrial applications.</title>
        <authorList>
            <person name="Morita T."/>
            <person name="Saika A."/>
            <person name="Koike H."/>
        </authorList>
    </citation>
    <scope>NUCLEOTIDE SEQUENCE</scope>
    <source>
        <strain evidence="2">JCM 10317</strain>
    </source>
</reference>
<evidence type="ECO:0000313" key="3">
    <source>
        <dbReference type="Proteomes" id="UP000053758"/>
    </source>
</evidence>
<keyword evidence="3" id="KW-1185">Reference proteome</keyword>
<dbReference type="Proteomes" id="UP000053758">
    <property type="component" value="Unassembled WGS sequence"/>
</dbReference>
<feature type="region of interest" description="Disordered" evidence="1">
    <location>
        <begin position="430"/>
        <end position="457"/>
    </location>
</feature>
<accession>A0A081CIZ5</accession>
<name>A0A081CIZ5_PSEA2</name>
<feature type="compositionally biased region" description="Polar residues" evidence="1">
    <location>
        <begin position="264"/>
        <end position="273"/>
    </location>
</feature>
<gene>
    <name evidence="2" type="ORF">PAN0_014d4864</name>
</gene>
<feature type="compositionally biased region" description="Basic residues" evidence="1">
    <location>
        <begin position="298"/>
        <end position="307"/>
    </location>
</feature>